<feature type="region of interest" description="Disordered" evidence="1">
    <location>
        <begin position="1"/>
        <end position="29"/>
    </location>
</feature>
<reference evidence="2 3" key="2">
    <citation type="submission" date="2018-11" db="EMBL/GenBank/DDBJ databases">
        <authorList>
            <consortium name="Pathogen Informatics"/>
        </authorList>
    </citation>
    <scope>NUCLEOTIDE SEQUENCE [LARGE SCALE GENOMIC DNA]</scope>
</reference>
<sequence>MLGRSDGSSSSSEASDRGTQFATQSGGTKLAAKRKSGNLEEKFVANVRIVVRQVAEEHRRERVFSFLRSTVETDQAAKVTEFYIAWCQLTSLLDDGEQSSCRLAGLRLALEVLCTHPLFALWTDCTLVLLNHLLKNEEITNDGQVISSKSYVRELVYDWMIQAATSDVFGAVVVVLQ</sequence>
<dbReference type="EMBL" id="UYSL01002462">
    <property type="protein sequence ID" value="VDL65863.1"/>
    <property type="molecule type" value="Genomic_DNA"/>
</dbReference>
<name>A0A0N4XIC1_NIPBR</name>
<protein>
    <submittedName>
        <fullName evidence="4">FAT domain-containing protein</fullName>
    </submittedName>
</protein>
<gene>
    <name evidence="2" type="ORF">NBR_LOCUS2274</name>
</gene>
<proteinExistence type="predicted"/>
<evidence type="ECO:0000313" key="4">
    <source>
        <dbReference type="WBParaSite" id="NBR_0000227301-mRNA-1"/>
    </source>
</evidence>
<dbReference type="WBParaSite" id="NBR_0000227301-mRNA-1">
    <property type="protein sequence ID" value="NBR_0000227301-mRNA-1"/>
    <property type="gene ID" value="NBR_0000227301"/>
</dbReference>
<evidence type="ECO:0000313" key="3">
    <source>
        <dbReference type="Proteomes" id="UP000271162"/>
    </source>
</evidence>
<dbReference type="Proteomes" id="UP000271162">
    <property type="component" value="Unassembled WGS sequence"/>
</dbReference>
<dbReference type="STRING" id="27835.A0A0N4XIC1"/>
<reference evidence="4" key="1">
    <citation type="submission" date="2017-02" db="UniProtKB">
        <authorList>
            <consortium name="WormBaseParasite"/>
        </authorList>
    </citation>
    <scope>IDENTIFICATION</scope>
</reference>
<evidence type="ECO:0000256" key="1">
    <source>
        <dbReference type="SAM" id="MobiDB-lite"/>
    </source>
</evidence>
<accession>A0A0N4XIC1</accession>
<evidence type="ECO:0000313" key="2">
    <source>
        <dbReference type="EMBL" id="VDL65863.1"/>
    </source>
</evidence>
<organism evidence="4">
    <name type="scientific">Nippostrongylus brasiliensis</name>
    <name type="common">Rat hookworm</name>
    <dbReference type="NCBI Taxonomy" id="27835"/>
    <lineage>
        <taxon>Eukaryota</taxon>
        <taxon>Metazoa</taxon>
        <taxon>Ecdysozoa</taxon>
        <taxon>Nematoda</taxon>
        <taxon>Chromadorea</taxon>
        <taxon>Rhabditida</taxon>
        <taxon>Rhabditina</taxon>
        <taxon>Rhabditomorpha</taxon>
        <taxon>Strongyloidea</taxon>
        <taxon>Heligmosomidae</taxon>
        <taxon>Nippostrongylus</taxon>
    </lineage>
</organism>
<dbReference type="AlphaFoldDB" id="A0A0N4XIC1"/>
<keyword evidence="3" id="KW-1185">Reference proteome</keyword>
<feature type="compositionally biased region" description="Low complexity" evidence="1">
    <location>
        <begin position="1"/>
        <end position="13"/>
    </location>
</feature>